<dbReference type="OrthoDB" id="2138242at2759"/>
<organism evidence="1 2">
    <name type="scientific">Triparma laevis f. longispina</name>
    <dbReference type="NCBI Taxonomy" id="1714387"/>
    <lineage>
        <taxon>Eukaryota</taxon>
        <taxon>Sar</taxon>
        <taxon>Stramenopiles</taxon>
        <taxon>Ochrophyta</taxon>
        <taxon>Bolidophyceae</taxon>
        <taxon>Parmales</taxon>
        <taxon>Triparmaceae</taxon>
        <taxon>Triparma</taxon>
    </lineage>
</organism>
<comment type="caution">
    <text evidence="1">The sequence shown here is derived from an EMBL/GenBank/DDBJ whole genome shotgun (WGS) entry which is preliminary data.</text>
</comment>
<evidence type="ECO:0000313" key="1">
    <source>
        <dbReference type="EMBL" id="GMI05309.1"/>
    </source>
</evidence>
<gene>
    <name evidence="1" type="ORF">TrLO_g4102</name>
</gene>
<reference evidence="2" key="1">
    <citation type="journal article" date="2023" name="Commun. Biol.">
        <title>Genome analysis of Parmales, the sister group of diatoms, reveals the evolutionary specialization of diatoms from phago-mixotrophs to photoautotrophs.</title>
        <authorList>
            <person name="Ban H."/>
            <person name="Sato S."/>
            <person name="Yoshikawa S."/>
            <person name="Yamada K."/>
            <person name="Nakamura Y."/>
            <person name="Ichinomiya M."/>
            <person name="Sato N."/>
            <person name="Blanc-Mathieu R."/>
            <person name="Endo H."/>
            <person name="Kuwata A."/>
            <person name="Ogata H."/>
        </authorList>
    </citation>
    <scope>NUCLEOTIDE SEQUENCE [LARGE SCALE GENOMIC DNA]</scope>
    <source>
        <strain evidence="2">NIES 3700</strain>
    </source>
</reference>
<dbReference type="Proteomes" id="UP001165122">
    <property type="component" value="Unassembled WGS sequence"/>
</dbReference>
<proteinExistence type="predicted"/>
<sequence>MSIKKTKDEEIQNLKKMLESVKNADKLNQRRESWVEKAGGGLRAEIAQLKKKNSELQGRLDDGVAALMGNR</sequence>
<evidence type="ECO:0000313" key="2">
    <source>
        <dbReference type="Proteomes" id="UP001165122"/>
    </source>
</evidence>
<name>A0A9W7CIL0_9STRA</name>
<dbReference type="EMBL" id="BRXW01000085">
    <property type="protein sequence ID" value="GMI05309.1"/>
    <property type="molecule type" value="Genomic_DNA"/>
</dbReference>
<keyword evidence="2" id="KW-1185">Reference proteome</keyword>
<dbReference type="AlphaFoldDB" id="A0A9W7CIL0"/>
<accession>A0A9W7CIL0</accession>
<protein>
    <submittedName>
        <fullName evidence="1">Uncharacterized protein</fullName>
    </submittedName>
</protein>